<feature type="compositionally biased region" description="Basic and acidic residues" evidence="1">
    <location>
        <begin position="56"/>
        <end position="72"/>
    </location>
</feature>
<evidence type="ECO:0000313" key="2">
    <source>
        <dbReference type="EMBL" id="KAL0871835.1"/>
    </source>
</evidence>
<feature type="compositionally biased region" description="Polar residues" evidence="1">
    <location>
        <begin position="331"/>
        <end position="360"/>
    </location>
</feature>
<feature type="compositionally biased region" description="Basic residues" evidence="1">
    <location>
        <begin position="27"/>
        <end position="37"/>
    </location>
</feature>
<dbReference type="Proteomes" id="UP001549920">
    <property type="component" value="Unassembled WGS sequence"/>
</dbReference>
<feature type="compositionally biased region" description="Low complexity" evidence="1">
    <location>
        <begin position="38"/>
        <end position="55"/>
    </location>
</feature>
<dbReference type="PANTHER" id="PTHR34239">
    <property type="entry name" value="APPLE DOMAIN-CONTAINING PROTEIN"/>
    <property type="match status" value="1"/>
</dbReference>
<dbReference type="EMBL" id="JBEUOH010000016">
    <property type="protein sequence ID" value="KAL0871835.1"/>
    <property type="molecule type" value="Genomic_DNA"/>
</dbReference>
<comment type="caution">
    <text evidence="2">The sequence shown here is derived from an EMBL/GenBank/DDBJ whole genome shotgun (WGS) entry which is preliminary data.</text>
</comment>
<keyword evidence="3" id="KW-1185">Reference proteome</keyword>
<evidence type="ECO:0000256" key="1">
    <source>
        <dbReference type="SAM" id="MobiDB-lite"/>
    </source>
</evidence>
<protein>
    <submittedName>
        <fullName evidence="2">Uncharacterized protein</fullName>
    </submittedName>
</protein>
<feature type="compositionally biased region" description="Polar residues" evidence="1">
    <location>
        <begin position="95"/>
        <end position="115"/>
    </location>
</feature>
<accession>A0ABR3HN50</accession>
<feature type="compositionally biased region" description="Polar residues" evidence="1">
    <location>
        <begin position="124"/>
        <end position="149"/>
    </location>
</feature>
<reference evidence="2 3" key="1">
    <citation type="submission" date="2024-06" db="EMBL/GenBank/DDBJ databases">
        <title>A chromosome-level genome assembly of beet webworm, Loxostege sticticalis.</title>
        <authorList>
            <person name="Zhang Y."/>
        </authorList>
    </citation>
    <scope>NUCLEOTIDE SEQUENCE [LARGE SCALE GENOMIC DNA]</scope>
    <source>
        <strain evidence="2">AQ026</strain>
        <tissue evidence="2">Whole body</tissue>
    </source>
</reference>
<name>A0ABR3HN50_LOXSC</name>
<feature type="region of interest" description="Disordered" evidence="1">
    <location>
        <begin position="22"/>
        <end position="149"/>
    </location>
</feature>
<proteinExistence type="predicted"/>
<dbReference type="PANTHER" id="PTHR34239:SF2">
    <property type="entry name" value="TRANSPOSABLE ELEMENT P TRANSPOSASE_THAP9 CONSERVED DOMAIN-CONTAINING PROTEIN"/>
    <property type="match status" value="1"/>
</dbReference>
<sequence length="412" mass="45795">MPKRKSESQLDYIVKKLKYLEKEIHNRRSRSRRRRHISSSSSDSSRSRSSTSISSLEKEERALTEHGERPPKLTDSFTVEEPPRPQSPARMASPIPSTSRTEALLLPSTSAQPPTSHEAAATVAQEQSALPETETQQHEGQFCQNDTTGAGLNPEILDIFGVDPTTIVDHGPPINPELANRLSYIATSGLKKEERKEITNKYLVPENCLAITAPELNPEIKAALSEGLMKRDKALESRQKSIATVISCLSMADHEMLKHLFDASRLLCDIQYSDSTARKSFALNTLKKDLKEQLSNTKIGKQLFGETLGETIKTAKAVTKSVAELKEPVKKSSNISNKHLNWKTTGGTRRQTAVPLSSRRQPPPAAPATTSTYQHHRHQPAPPVTSSSASSHRPRHNRRRLLLKTRYATQVD</sequence>
<gene>
    <name evidence="2" type="ORF">ABMA27_004310</name>
</gene>
<evidence type="ECO:0000313" key="3">
    <source>
        <dbReference type="Proteomes" id="UP001549920"/>
    </source>
</evidence>
<feature type="compositionally biased region" description="Basic residues" evidence="1">
    <location>
        <begin position="392"/>
        <end position="403"/>
    </location>
</feature>
<organism evidence="2 3">
    <name type="scientific">Loxostege sticticalis</name>
    <name type="common">Beet webworm moth</name>
    <dbReference type="NCBI Taxonomy" id="481309"/>
    <lineage>
        <taxon>Eukaryota</taxon>
        <taxon>Metazoa</taxon>
        <taxon>Ecdysozoa</taxon>
        <taxon>Arthropoda</taxon>
        <taxon>Hexapoda</taxon>
        <taxon>Insecta</taxon>
        <taxon>Pterygota</taxon>
        <taxon>Neoptera</taxon>
        <taxon>Endopterygota</taxon>
        <taxon>Lepidoptera</taxon>
        <taxon>Glossata</taxon>
        <taxon>Ditrysia</taxon>
        <taxon>Pyraloidea</taxon>
        <taxon>Crambidae</taxon>
        <taxon>Pyraustinae</taxon>
        <taxon>Loxostege</taxon>
    </lineage>
</organism>
<feature type="region of interest" description="Disordered" evidence="1">
    <location>
        <begin position="327"/>
        <end position="412"/>
    </location>
</feature>